<keyword evidence="3" id="KW-1185">Reference proteome</keyword>
<keyword evidence="1" id="KW-0175">Coiled coil</keyword>
<evidence type="ECO:0000313" key="2">
    <source>
        <dbReference type="EMBL" id="KJA24122.1"/>
    </source>
</evidence>
<accession>A0A0D2LA67</accession>
<dbReference type="EMBL" id="KN817539">
    <property type="protein sequence ID" value="KJA24122.1"/>
    <property type="molecule type" value="Genomic_DNA"/>
</dbReference>
<proteinExistence type="predicted"/>
<dbReference type="InterPro" id="IPR037120">
    <property type="entry name" value="Haem_peroxidase_sf_animal"/>
</dbReference>
<organism evidence="2 3">
    <name type="scientific">Hypholoma sublateritium (strain FD-334 SS-4)</name>
    <dbReference type="NCBI Taxonomy" id="945553"/>
    <lineage>
        <taxon>Eukaryota</taxon>
        <taxon>Fungi</taxon>
        <taxon>Dikarya</taxon>
        <taxon>Basidiomycota</taxon>
        <taxon>Agaricomycotina</taxon>
        <taxon>Agaricomycetes</taxon>
        <taxon>Agaricomycetidae</taxon>
        <taxon>Agaricales</taxon>
        <taxon>Agaricineae</taxon>
        <taxon>Strophariaceae</taxon>
        <taxon>Hypholoma</taxon>
    </lineage>
</organism>
<name>A0A0D2LA67_HYPSF</name>
<dbReference type="GO" id="GO:0020037">
    <property type="term" value="F:heme binding"/>
    <property type="evidence" value="ECO:0007669"/>
    <property type="project" value="InterPro"/>
</dbReference>
<evidence type="ECO:0000313" key="3">
    <source>
        <dbReference type="Proteomes" id="UP000054270"/>
    </source>
</evidence>
<dbReference type="Proteomes" id="UP000054270">
    <property type="component" value="Unassembled WGS sequence"/>
</dbReference>
<dbReference type="OrthoDB" id="2679065at2759"/>
<dbReference type="Gene3D" id="1.10.640.10">
    <property type="entry name" value="Haem peroxidase domain superfamily, animal type"/>
    <property type="match status" value="1"/>
</dbReference>
<sequence length="197" mass="22046">MSMSQQASNDIESPDSLITKWLKEAASENELLKNQLKHAENEVNSLRSELHHTTKLLESALANINHDQCAKDLTLVKEDRDKTTKRAATSLDLSILYAYANSQQDADSIRHKDGMGRLWADVFGLPPADDALGGVRPSRTAQPQPYTYSTRFPETEAGAAQKLEHDEDIFNRARLVNCVYFMQIILGDYVGAILELK</sequence>
<protein>
    <submittedName>
        <fullName evidence="2">Uncharacterized protein</fullName>
    </submittedName>
</protein>
<dbReference type="GO" id="GO:0004601">
    <property type="term" value="F:peroxidase activity"/>
    <property type="evidence" value="ECO:0007669"/>
    <property type="project" value="InterPro"/>
</dbReference>
<reference evidence="3" key="1">
    <citation type="submission" date="2014-04" db="EMBL/GenBank/DDBJ databases">
        <title>Evolutionary Origins and Diversification of the Mycorrhizal Mutualists.</title>
        <authorList>
            <consortium name="DOE Joint Genome Institute"/>
            <consortium name="Mycorrhizal Genomics Consortium"/>
            <person name="Kohler A."/>
            <person name="Kuo A."/>
            <person name="Nagy L.G."/>
            <person name="Floudas D."/>
            <person name="Copeland A."/>
            <person name="Barry K.W."/>
            <person name="Cichocki N."/>
            <person name="Veneault-Fourrey C."/>
            <person name="LaButti K."/>
            <person name="Lindquist E.A."/>
            <person name="Lipzen A."/>
            <person name="Lundell T."/>
            <person name="Morin E."/>
            <person name="Murat C."/>
            <person name="Riley R."/>
            <person name="Ohm R."/>
            <person name="Sun H."/>
            <person name="Tunlid A."/>
            <person name="Henrissat B."/>
            <person name="Grigoriev I.V."/>
            <person name="Hibbett D.S."/>
            <person name="Martin F."/>
        </authorList>
    </citation>
    <scope>NUCLEOTIDE SEQUENCE [LARGE SCALE GENOMIC DNA]</scope>
    <source>
        <strain evidence="3">FD-334 SS-4</strain>
    </source>
</reference>
<evidence type="ECO:0000256" key="1">
    <source>
        <dbReference type="SAM" id="Coils"/>
    </source>
</evidence>
<dbReference type="STRING" id="945553.A0A0D2LA67"/>
<gene>
    <name evidence="2" type="ORF">HYPSUDRAFT_200926</name>
</gene>
<dbReference type="InterPro" id="IPR010255">
    <property type="entry name" value="Haem_peroxidase_sf"/>
</dbReference>
<dbReference type="GO" id="GO:0006979">
    <property type="term" value="P:response to oxidative stress"/>
    <property type="evidence" value="ECO:0007669"/>
    <property type="project" value="InterPro"/>
</dbReference>
<feature type="coiled-coil region" evidence="1">
    <location>
        <begin position="22"/>
        <end position="56"/>
    </location>
</feature>
<dbReference type="SUPFAM" id="SSF48113">
    <property type="entry name" value="Heme-dependent peroxidases"/>
    <property type="match status" value="1"/>
</dbReference>
<dbReference type="AlphaFoldDB" id="A0A0D2LA67"/>